<evidence type="ECO:0000313" key="2">
    <source>
        <dbReference type="EMBL" id="WZB86036.1"/>
    </source>
</evidence>
<reference evidence="2 3" key="1">
    <citation type="submission" date="2024-04" db="EMBL/GenBank/DDBJ databases">
        <title>Okeanomitos corallinicola gen. &amp; sp. nov. (Nostocales, Cyanobacteria), a new toxic marine heterocyst-forming cyanobacterium from a coral reef.</title>
        <authorList>
            <person name="Li H."/>
            <person name="Li R."/>
            <person name="Kang J."/>
            <person name="Hii K.S."/>
            <person name="Mohamed H.F."/>
            <person name="Xu X."/>
            <person name="Luo Z."/>
        </authorList>
    </citation>
    <scope>NUCLEOTIDE SEQUENCE [LARGE SCALE GENOMIC DNA]</scope>
    <source>
        <strain evidence="2 3">TIOX110</strain>
    </source>
</reference>
<evidence type="ECO:0000313" key="3">
    <source>
        <dbReference type="Proteomes" id="UP001483337"/>
    </source>
</evidence>
<accession>A0ABZ2ULJ8</accession>
<dbReference type="EMBL" id="CP150886">
    <property type="protein sequence ID" value="WZB86036.1"/>
    <property type="molecule type" value="Genomic_DNA"/>
</dbReference>
<name>A0ABZ2ULJ8_9CYAN</name>
<proteinExistence type="predicted"/>
<keyword evidence="3" id="KW-1185">Reference proteome</keyword>
<gene>
    <name evidence="2" type="ORF">WJM97_11490</name>
</gene>
<feature type="transmembrane region" description="Helical" evidence="1">
    <location>
        <begin position="6"/>
        <end position="28"/>
    </location>
</feature>
<dbReference type="RefSeq" id="WP_353928952.1">
    <property type="nucleotide sequence ID" value="NZ_CP150886.1"/>
</dbReference>
<dbReference type="Proteomes" id="UP001483337">
    <property type="component" value="Chromosome"/>
</dbReference>
<protein>
    <submittedName>
        <fullName evidence="2">Uncharacterized protein</fullName>
    </submittedName>
</protein>
<sequence length="139" mass="16045">MIQQVTQVLMVATLSLTGFVAGNFLLSWNQKKLKKERQGENFTTFMTYFSEKEVPENVCFQVYSYLQNSDIKLHDFPIRPTDDLGKVYGICEEDLDEAVLEIARNCGCPILNINNNRELTSVKTVEDLVRFLINFQRVI</sequence>
<evidence type="ECO:0000256" key="1">
    <source>
        <dbReference type="SAM" id="Phobius"/>
    </source>
</evidence>
<keyword evidence="1" id="KW-1133">Transmembrane helix</keyword>
<organism evidence="2 3">
    <name type="scientific">Okeanomitos corallinicola TIOX110</name>
    <dbReference type="NCBI Taxonomy" id="3133117"/>
    <lineage>
        <taxon>Bacteria</taxon>
        <taxon>Bacillati</taxon>
        <taxon>Cyanobacteriota</taxon>
        <taxon>Cyanophyceae</taxon>
        <taxon>Nostocales</taxon>
        <taxon>Aphanizomenonaceae</taxon>
        <taxon>Okeanomitos</taxon>
    </lineage>
</organism>
<keyword evidence="1" id="KW-0812">Transmembrane</keyword>
<keyword evidence="1" id="KW-0472">Membrane</keyword>